<name>A0A8J8WE84_CHIOP</name>
<dbReference type="Proteomes" id="UP000770661">
    <property type="component" value="Unassembled WGS sequence"/>
</dbReference>
<reference evidence="5" key="1">
    <citation type="submission" date="2020-07" db="EMBL/GenBank/DDBJ databases">
        <title>The High-quality genome of the commercially important snow crab, Chionoecetes opilio.</title>
        <authorList>
            <person name="Jeong J.-H."/>
            <person name="Ryu S."/>
        </authorList>
    </citation>
    <scope>NUCLEOTIDE SEQUENCE</scope>
    <source>
        <strain evidence="5">MADBK_172401_WGS</strain>
        <tissue evidence="5">Digestive gland</tissue>
    </source>
</reference>
<feature type="transmembrane region" description="Helical" evidence="4">
    <location>
        <begin position="6"/>
        <end position="29"/>
    </location>
</feature>
<evidence type="ECO:0000313" key="6">
    <source>
        <dbReference type="Proteomes" id="UP000770661"/>
    </source>
</evidence>
<comment type="caution">
    <text evidence="5">The sequence shown here is derived from an EMBL/GenBank/DDBJ whole genome shotgun (WGS) entry which is preliminary data.</text>
</comment>
<keyword evidence="3 4" id="KW-0472">Membrane</keyword>
<feature type="transmembrane region" description="Helical" evidence="4">
    <location>
        <begin position="50"/>
        <end position="71"/>
    </location>
</feature>
<evidence type="ECO:0000256" key="1">
    <source>
        <dbReference type="ARBA" id="ARBA00004370"/>
    </source>
</evidence>
<dbReference type="EMBL" id="JACEEZ010026112">
    <property type="protein sequence ID" value="KAG0694700.1"/>
    <property type="molecule type" value="Genomic_DNA"/>
</dbReference>
<evidence type="ECO:0000313" key="5">
    <source>
        <dbReference type="EMBL" id="KAG0694700.1"/>
    </source>
</evidence>
<gene>
    <name evidence="5" type="primary">SLC25A11_0</name>
    <name evidence="5" type="ORF">GWK47_027151</name>
</gene>
<dbReference type="OrthoDB" id="448427at2759"/>
<keyword evidence="4" id="KW-1133">Transmembrane helix</keyword>
<organism evidence="5 6">
    <name type="scientific">Chionoecetes opilio</name>
    <name type="common">Atlantic snow crab</name>
    <name type="synonym">Cancer opilio</name>
    <dbReference type="NCBI Taxonomy" id="41210"/>
    <lineage>
        <taxon>Eukaryota</taxon>
        <taxon>Metazoa</taxon>
        <taxon>Ecdysozoa</taxon>
        <taxon>Arthropoda</taxon>
        <taxon>Crustacea</taxon>
        <taxon>Multicrustacea</taxon>
        <taxon>Malacostraca</taxon>
        <taxon>Eumalacostraca</taxon>
        <taxon>Eucarida</taxon>
        <taxon>Decapoda</taxon>
        <taxon>Pleocyemata</taxon>
        <taxon>Brachyura</taxon>
        <taxon>Eubrachyura</taxon>
        <taxon>Majoidea</taxon>
        <taxon>Majidae</taxon>
        <taxon>Chionoecetes</taxon>
    </lineage>
</organism>
<sequence length="146" mass="16504">MVLCHSFLYAFNAYLFLFKTLTFLIIPLFCSHIQTYSLCQTSSGYFRENIFLHICASMISGLITTAASMPVDIAKTRNVSETIEHFLLQCPRFHAHRVVLRSQLLTLNVATFDLPTLLAVAGVHPSRQHAVLTCAFLRKTGQLQRL</sequence>
<evidence type="ECO:0000256" key="4">
    <source>
        <dbReference type="SAM" id="Phobius"/>
    </source>
</evidence>
<keyword evidence="2 4" id="KW-0812">Transmembrane</keyword>
<accession>A0A8J8WE84</accession>
<comment type="subcellular location">
    <subcellularLocation>
        <location evidence="1">Membrane</location>
    </subcellularLocation>
</comment>
<dbReference type="AlphaFoldDB" id="A0A8J8WE84"/>
<dbReference type="SUPFAM" id="SSF103506">
    <property type="entry name" value="Mitochondrial carrier"/>
    <property type="match status" value="1"/>
</dbReference>
<evidence type="ECO:0000256" key="2">
    <source>
        <dbReference type="ARBA" id="ARBA00022692"/>
    </source>
</evidence>
<keyword evidence="6" id="KW-1185">Reference proteome</keyword>
<protein>
    <submittedName>
        <fullName evidence="5">Mitochondrial 2-oxoglutarate/malate carrier protein</fullName>
    </submittedName>
</protein>
<proteinExistence type="predicted"/>
<dbReference type="InterPro" id="IPR023395">
    <property type="entry name" value="MCP_dom_sf"/>
</dbReference>
<dbReference type="GO" id="GO:0016020">
    <property type="term" value="C:membrane"/>
    <property type="evidence" value="ECO:0007669"/>
    <property type="project" value="UniProtKB-SubCell"/>
</dbReference>
<evidence type="ECO:0000256" key="3">
    <source>
        <dbReference type="ARBA" id="ARBA00023136"/>
    </source>
</evidence>